<protein>
    <submittedName>
        <fullName evidence="2">Cupin</fullName>
    </submittedName>
</protein>
<comment type="caution">
    <text evidence="2">The sequence shown here is derived from an EMBL/GenBank/DDBJ whole genome shotgun (WGS) entry which is preliminary data.</text>
</comment>
<dbReference type="PANTHER" id="PTHR36440:SF1">
    <property type="entry name" value="PUTATIVE (AFU_ORTHOLOGUE AFUA_8G07350)-RELATED"/>
    <property type="match status" value="1"/>
</dbReference>
<feature type="domain" description="Cupin type-2" evidence="1">
    <location>
        <begin position="35"/>
        <end position="102"/>
    </location>
</feature>
<proteinExistence type="predicted"/>
<dbReference type="InterPro" id="IPR011051">
    <property type="entry name" value="RmlC_Cupin_sf"/>
</dbReference>
<accession>A0A8J3IX53</accession>
<dbReference type="PANTHER" id="PTHR36440">
    <property type="entry name" value="PUTATIVE (AFU_ORTHOLOGUE AFUA_8G07350)-RELATED"/>
    <property type="match status" value="1"/>
</dbReference>
<evidence type="ECO:0000313" key="2">
    <source>
        <dbReference type="EMBL" id="GHO97681.1"/>
    </source>
</evidence>
<evidence type="ECO:0000313" key="3">
    <source>
        <dbReference type="Proteomes" id="UP000597444"/>
    </source>
</evidence>
<dbReference type="Gene3D" id="2.60.120.10">
    <property type="entry name" value="Jelly Rolls"/>
    <property type="match status" value="1"/>
</dbReference>
<gene>
    <name evidence="2" type="ORF">KSF_077290</name>
</gene>
<dbReference type="AlphaFoldDB" id="A0A8J3IX53"/>
<dbReference type="InterPro" id="IPR014710">
    <property type="entry name" value="RmlC-like_jellyroll"/>
</dbReference>
<dbReference type="Proteomes" id="UP000597444">
    <property type="component" value="Unassembled WGS sequence"/>
</dbReference>
<dbReference type="InterPro" id="IPR053146">
    <property type="entry name" value="QDO-like"/>
</dbReference>
<dbReference type="InterPro" id="IPR013096">
    <property type="entry name" value="Cupin_2"/>
</dbReference>
<dbReference type="RefSeq" id="WP_220208461.1">
    <property type="nucleotide sequence ID" value="NZ_BNJK01000002.1"/>
</dbReference>
<name>A0A8J3IX53_9CHLR</name>
<dbReference type="EMBL" id="BNJK01000002">
    <property type="protein sequence ID" value="GHO97681.1"/>
    <property type="molecule type" value="Genomic_DNA"/>
</dbReference>
<dbReference type="SUPFAM" id="SSF51182">
    <property type="entry name" value="RmlC-like cupins"/>
    <property type="match status" value="1"/>
</dbReference>
<organism evidence="2 3">
    <name type="scientific">Reticulibacter mediterranei</name>
    <dbReference type="NCBI Taxonomy" id="2778369"/>
    <lineage>
        <taxon>Bacteria</taxon>
        <taxon>Bacillati</taxon>
        <taxon>Chloroflexota</taxon>
        <taxon>Ktedonobacteria</taxon>
        <taxon>Ktedonobacterales</taxon>
        <taxon>Reticulibacteraceae</taxon>
        <taxon>Reticulibacter</taxon>
    </lineage>
</organism>
<keyword evidence="3" id="KW-1185">Reference proteome</keyword>
<dbReference type="Pfam" id="PF07883">
    <property type="entry name" value="Cupin_2"/>
    <property type="match status" value="1"/>
</dbReference>
<evidence type="ECO:0000259" key="1">
    <source>
        <dbReference type="Pfam" id="PF07883"/>
    </source>
</evidence>
<sequence>MNTEKNPSTGLILEVFGPTVEFLTSQENFSVLKGTVPPGAFVPLHTHPDVEDFTVLSGELECLRQDATGHEWIVAKAGDYVHVPGGARHAWRNVSNEPAITLIFTTQKMERFFREIGRPIGVLQPPTPAELVRFAAISDKYGYWNASPEDNEKVGIHFSF</sequence>
<reference evidence="2" key="1">
    <citation type="submission" date="2020-10" db="EMBL/GenBank/DDBJ databases">
        <title>Taxonomic study of unclassified bacteria belonging to the class Ktedonobacteria.</title>
        <authorList>
            <person name="Yabe S."/>
            <person name="Wang C.M."/>
            <person name="Zheng Y."/>
            <person name="Sakai Y."/>
            <person name="Cavaletti L."/>
            <person name="Monciardini P."/>
            <person name="Donadio S."/>
        </authorList>
    </citation>
    <scope>NUCLEOTIDE SEQUENCE</scope>
    <source>
        <strain evidence="2">ID150040</strain>
    </source>
</reference>